<evidence type="ECO:0000259" key="10">
    <source>
        <dbReference type="Pfam" id="PF00294"/>
    </source>
</evidence>
<comment type="catalytic activity">
    <reaction evidence="9">
        <text>D-ribose + ATP = D-ribose 5-phosphate + ADP + H(+)</text>
        <dbReference type="Rhea" id="RHEA:13697"/>
        <dbReference type="ChEBI" id="CHEBI:15378"/>
        <dbReference type="ChEBI" id="CHEBI:30616"/>
        <dbReference type="ChEBI" id="CHEBI:47013"/>
        <dbReference type="ChEBI" id="CHEBI:78346"/>
        <dbReference type="ChEBI" id="CHEBI:456216"/>
        <dbReference type="EC" id="2.7.1.15"/>
    </reaction>
</comment>
<evidence type="ECO:0000256" key="6">
    <source>
        <dbReference type="ARBA" id="ARBA00022842"/>
    </source>
</evidence>
<keyword evidence="12" id="KW-1185">Reference proteome</keyword>
<comment type="function">
    <text evidence="9">Catalyzes the phosphorylation of ribose at O-5 in a reaction requiring ATP and magnesium. The resulting D-ribose-5-phosphate can then be used either for sythesis of nucleotides, histidine, and tryptophan, or as a component of the pentose phosphate pathway.</text>
</comment>
<evidence type="ECO:0000256" key="1">
    <source>
        <dbReference type="ARBA" id="ARBA00022679"/>
    </source>
</evidence>
<protein>
    <recommendedName>
        <fullName evidence="9">Ribokinase</fullName>
        <shortName evidence="9">RK</shortName>
        <ecNumber evidence="9">2.7.1.15</ecNumber>
    </recommendedName>
</protein>
<dbReference type="AlphaFoldDB" id="A0A1Y6B528"/>
<gene>
    <name evidence="9" type="primary">rbsK</name>
    <name evidence="11" type="ORF">SAMN05428998_101261</name>
</gene>
<evidence type="ECO:0000256" key="4">
    <source>
        <dbReference type="ARBA" id="ARBA00022777"/>
    </source>
</evidence>
<dbReference type="PANTHER" id="PTHR10584">
    <property type="entry name" value="SUGAR KINASE"/>
    <property type="match status" value="1"/>
</dbReference>
<keyword evidence="9" id="KW-0963">Cytoplasm</keyword>
<dbReference type="HAMAP" id="MF_01987">
    <property type="entry name" value="Ribokinase"/>
    <property type="match status" value="1"/>
</dbReference>
<evidence type="ECO:0000313" key="12">
    <source>
        <dbReference type="Proteomes" id="UP000192917"/>
    </source>
</evidence>
<comment type="subunit">
    <text evidence="9">Homodimer.</text>
</comment>
<dbReference type="UniPathway" id="UPA00916">
    <property type="reaction ID" value="UER00889"/>
</dbReference>
<dbReference type="InterPro" id="IPR011611">
    <property type="entry name" value="PfkB_dom"/>
</dbReference>
<dbReference type="PANTHER" id="PTHR10584:SF166">
    <property type="entry name" value="RIBOKINASE"/>
    <property type="match status" value="1"/>
</dbReference>
<feature type="binding site" evidence="9">
    <location>
        <begin position="241"/>
        <end position="242"/>
    </location>
    <ligand>
        <name>ATP</name>
        <dbReference type="ChEBI" id="CHEBI:30616"/>
    </ligand>
</feature>
<name>A0A1Y6B528_9PROT</name>
<keyword evidence="2 9" id="KW-0479">Metal-binding</keyword>
<dbReference type="EMBL" id="FWZX01000001">
    <property type="protein sequence ID" value="SME89870.1"/>
    <property type="molecule type" value="Genomic_DNA"/>
</dbReference>
<feature type="domain" description="Carbohydrate kinase PfkB" evidence="10">
    <location>
        <begin position="2"/>
        <end position="284"/>
    </location>
</feature>
<feature type="binding site" evidence="9">
    <location>
        <position position="242"/>
    </location>
    <ligand>
        <name>substrate</name>
    </ligand>
</feature>
<comment type="pathway">
    <text evidence="9">Carbohydrate metabolism; D-ribose degradation; D-ribose 5-phosphate from beta-D-ribopyranose: step 2/2.</text>
</comment>
<dbReference type="InterPro" id="IPR029056">
    <property type="entry name" value="Ribokinase-like"/>
</dbReference>
<evidence type="ECO:0000313" key="11">
    <source>
        <dbReference type="EMBL" id="SME89870.1"/>
    </source>
</evidence>
<feature type="binding site" evidence="9">
    <location>
        <position position="238"/>
    </location>
    <ligand>
        <name>K(+)</name>
        <dbReference type="ChEBI" id="CHEBI:29103"/>
    </ligand>
</feature>
<comment type="cofactor">
    <cofactor evidence="9">
        <name>Mg(2+)</name>
        <dbReference type="ChEBI" id="CHEBI:18420"/>
    </cofactor>
    <text evidence="9">Requires a divalent cation, most likely magnesium in vivo, as an electrophilic catalyst to aid phosphoryl group transfer. It is the chelate of the metal and the nucleotide that is the actual substrate.</text>
</comment>
<dbReference type="InterPro" id="IPR002139">
    <property type="entry name" value="Ribo/fructo_kinase"/>
</dbReference>
<dbReference type="GO" id="GO:0004747">
    <property type="term" value="F:ribokinase activity"/>
    <property type="evidence" value="ECO:0007669"/>
    <property type="project" value="UniProtKB-UniRule"/>
</dbReference>
<dbReference type="InterPro" id="IPR011877">
    <property type="entry name" value="Ribokinase"/>
</dbReference>
<dbReference type="EC" id="2.7.1.15" evidence="9"/>
<feature type="binding site" evidence="9">
    <location>
        <begin position="37"/>
        <end position="41"/>
    </location>
    <ligand>
        <name>substrate</name>
    </ligand>
</feature>
<feature type="binding site" evidence="9">
    <location>
        <position position="277"/>
    </location>
    <ligand>
        <name>K(+)</name>
        <dbReference type="ChEBI" id="CHEBI:29103"/>
    </ligand>
</feature>
<comment type="activity regulation">
    <text evidence="9">Activated by a monovalent cation that binds near, but not in, the active site. The most likely occupant of the site in vivo is potassium. Ion binding induces a conformational change that may alter substrate affinity.</text>
</comment>
<feature type="binding site" evidence="9">
    <location>
        <position position="275"/>
    </location>
    <ligand>
        <name>K(+)</name>
        <dbReference type="ChEBI" id="CHEBI:29103"/>
    </ligand>
</feature>
<sequence length="303" mass="30476">MIVVFGSLNLDLSVAVEHLPAPGETVRGPGYGVHPGGKGANQALAARRAGAAVALVARCGRDAFAGLALAELRGAGVGLSALAEDAAPTGCALIAVDRRGENQIVVASGANEALRAGDLPEALLGPDRLLLLQMEVPPAESRRAAERMREAGGRVLLNLAPAAPLPAETLPLLDWLVVNEGEARTLAGHLGCRDEPAALAARCGCSLLVTLGADGALAVAGGRRWRVGALAVEARDTTAAGDAFVGVFAAALDAGRPLPEALRRASVAGGLACTRPGAQPSLPTAAEIEAALPRLAPAEPMEG</sequence>
<proteinExistence type="inferred from homology"/>
<dbReference type="GO" id="GO:0005829">
    <property type="term" value="C:cytosol"/>
    <property type="evidence" value="ECO:0007669"/>
    <property type="project" value="TreeGrafter"/>
</dbReference>
<feature type="binding site" evidence="9">
    <location>
        <position position="179"/>
    </location>
    <ligand>
        <name>ATP</name>
        <dbReference type="ChEBI" id="CHEBI:30616"/>
    </ligand>
</feature>
<keyword evidence="4 9" id="KW-0418">Kinase</keyword>
<dbReference type="Gene3D" id="3.40.1190.20">
    <property type="match status" value="1"/>
</dbReference>
<keyword evidence="7 9" id="KW-0630">Potassium</keyword>
<dbReference type="STRING" id="560819.SAMN05428998_101261"/>
<dbReference type="GO" id="GO:0005524">
    <property type="term" value="F:ATP binding"/>
    <property type="evidence" value="ECO:0007669"/>
    <property type="project" value="UniProtKB-UniRule"/>
</dbReference>
<feature type="binding site" evidence="9">
    <location>
        <position position="236"/>
    </location>
    <ligand>
        <name>K(+)</name>
        <dbReference type="ChEBI" id="CHEBI:29103"/>
    </ligand>
</feature>
<dbReference type="Pfam" id="PF00294">
    <property type="entry name" value="PfkB"/>
    <property type="match status" value="1"/>
</dbReference>
<reference evidence="11 12" key="1">
    <citation type="submission" date="2017-04" db="EMBL/GenBank/DDBJ databases">
        <authorList>
            <person name="Afonso C.L."/>
            <person name="Miller P.J."/>
            <person name="Scott M.A."/>
            <person name="Spackman E."/>
            <person name="Goraichik I."/>
            <person name="Dimitrov K.M."/>
            <person name="Suarez D.L."/>
            <person name="Swayne D.E."/>
        </authorList>
    </citation>
    <scope>NUCLEOTIDE SEQUENCE [LARGE SCALE GENOMIC DNA]</scope>
    <source>
        <strain evidence="11 12">USBA 355</strain>
    </source>
</reference>
<evidence type="ECO:0000256" key="8">
    <source>
        <dbReference type="ARBA" id="ARBA00023277"/>
    </source>
</evidence>
<keyword evidence="3 9" id="KW-0547">Nucleotide-binding</keyword>
<keyword evidence="6 9" id="KW-0460">Magnesium</keyword>
<feature type="binding site" evidence="9">
    <location>
        <position position="135"/>
    </location>
    <ligand>
        <name>substrate</name>
    </ligand>
</feature>
<keyword evidence="5 9" id="KW-0067">ATP-binding</keyword>
<dbReference type="PRINTS" id="PR00990">
    <property type="entry name" value="RIBOKINASE"/>
</dbReference>
<evidence type="ECO:0000256" key="3">
    <source>
        <dbReference type="ARBA" id="ARBA00022741"/>
    </source>
</evidence>
<dbReference type="GO" id="GO:0046872">
    <property type="term" value="F:metal ion binding"/>
    <property type="evidence" value="ECO:0007669"/>
    <property type="project" value="UniProtKB-KW"/>
</dbReference>
<evidence type="ECO:0000256" key="9">
    <source>
        <dbReference type="HAMAP-Rule" id="MF_01987"/>
    </source>
</evidence>
<accession>A0A1Y6B528</accession>
<feature type="binding site" evidence="9">
    <location>
        <begin position="210"/>
        <end position="215"/>
    </location>
    <ligand>
        <name>ATP</name>
        <dbReference type="ChEBI" id="CHEBI:30616"/>
    </ligand>
</feature>
<feature type="binding site" evidence="9">
    <location>
        <begin position="9"/>
        <end position="11"/>
    </location>
    <ligand>
        <name>substrate</name>
    </ligand>
</feature>
<comment type="subcellular location">
    <subcellularLocation>
        <location evidence="9">Cytoplasm</location>
    </subcellularLocation>
</comment>
<keyword evidence="8 9" id="KW-0119">Carbohydrate metabolism</keyword>
<dbReference type="SUPFAM" id="SSF53613">
    <property type="entry name" value="Ribokinase-like"/>
    <property type="match status" value="1"/>
</dbReference>
<dbReference type="CDD" id="cd01174">
    <property type="entry name" value="ribokinase"/>
    <property type="match status" value="1"/>
</dbReference>
<evidence type="ECO:0000256" key="5">
    <source>
        <dbReference type="ARBA" id="ARBA00022840"/>
    </source>
</evidence>
<evidence type="ECO:0000256" key="7">
    <source>
        <dbReference type="ARBA" id="ARBA00022958"/>
    </source>
</evidence>
<organism evidence="11 12">
    <name type="scientific">Tistlia consotensis USBA 355</name>
    <dbReference type="NCBI Taxonomy" id="560819"/>
    <lineage>
        <taxon>Bacteria</taxon>
        <taxon>Pseudomonadati</taxon>
        <taxon>Pseudomonadota</taxon>
        <taxon>Alphaproteobacteria</taxon>
        <taxon>Rhodospirillales</taxon>
        <taxon>Rhodovibrionaceae</taxon>
        <taxon>Tistlia</taxon>
    </lineage>
</organism>
<feature type="binding site" evidence="9">
    <location>
        <position position="281"/>
    </location>
    <ligand>
        <name>K(+)</name>
        <dbReference type="ChEBI" id="CHEBI:29103"/>
    </ligand>
</feature>
<comment type="caution">
    <text evidence="9">Lacks conserved residue(s) required for the propagation of feature annotation.</text>
</comment>
<dbReference type="GO" id="GO:0019303">
    <property type="term" value="P:D-ribose catabolic process"/>
    <property type="evidence" value="ECO:0007669"/>
    <property type="project" value="UniProtKB-UniRule"/>
</dbReference>
<evidence type="ECO:0000256" key="2">
    <source>
        <dbReference type="ARBA" id="ARBA00022723"/>
    </source>
</evidence>
<dbReference type="Proteomes" id="UP000192917">
    <property type="component" value="Unassembled WGS sequence"/>
</dbReference>
<comment type="similarity">
    <text evidence="9">Belongs to the carbohydrate kinase PfkB family. Ribokinase subfamily.</text>
</comment>
<keyword evidence="1 9" id="KW-0808">Transferase</keyword>
<feature type="binding site" evidence="9">
    <location>
        <position position="272"/>
    </location>
    <ligand>
        <name>K(+)</name>
        <dbReference type="ChEBI" id="CHEBI:29103"/>
    </ligand>
</feature>
<feature type="active site" description="Proton acceptor" evidence="9">
    <location>
        <position position="242"/>
    </location>
</feature>